<evidence type="ECO:0008006" key="3">
    <source>
        <dbReference type="Google" id="ProtNLM"/>
    </source>
</evidence>
<accession>A0A1H3X6K0</accession>
<evidence type="ECO:0000313" key="2">
    <source>
        <dbReference type="Proteomes" id="UP000183469"/>
    </source>
</evidence>
<reference evidence="1 2" key="1">
    <citation type="submission" date="2016-10" db="EMBL/GenBank/DDBJ databases">
        <authorList>
            <person name="de Groot N.N."/>
        </authorList>
    </citation>
    <scope>NUCLEOTIDE SEQUENCE [LARGE SCALE GENOMIC DNA]</scope>
    <source>
        <strain evidence="1 2">DSM 2872</strain>
    </source>
</reference>
<name>A0A1H3X6K0_SELRU</name>
<sequence>MENTYNAQVSTTPEPAIIEVYRISRWVGALCACKVYLDDTEIGRISNGDKQKYEITSGLHEIRIKMNWSFLKSRPFSFKIKDGDFIRLRFDFTFGGFATFTSWWMVKAIFSGGKVIKIEQY</sequence>
<dbReference type="EMBL" id="FNQG01000005">
    <property type="protein sequence ID" value="SDZ95019.1"/>
    <property type="molecule type" value="Genomic_DNA"/>
</dbReference>
<organism evidence="1 2">
    <name type="scientific">Selenomonas ruminantium</name>
    <dbReference type="NCBI Taxonomy" id="971"/>
    <lineage>
        <taxon>Bacteria</taxon>
        <taxon>Bacillati</taxon>
        <taxon>Bacillota</taxon>
        <taxon>Negativicutes</taxon>
        <taxon>Selenomonadales</taxon>
        <taxon>Selenomonadaceae</taxon>
        <taxon>Selenomonas</taxon>
    </lineage>
</organism>
<dbReference type="AlphaFoldDB" id="A0A1H3X6K0"/>
<dbReference type="RefSeq" id="WP_074671719.1">
    <property type="nucleotide sequence ID" value="NZ_FNQG01000005.1"/>
</dbReference>
<proteinExistence type="predicted"/>
<dbReference type="OrthoDB" id="1666059at2"/>
<dbReference type="Proteomes" id="UP000183469">
    <property type="component" value="Unassembled WGS sequence"/>
</dbReference>
<protein>
    <recommendedName>
        <fullName evidence="3">PEGA domain-containing protein</fullName>
    </recommendedName>
</protein>
<gene>
    <name evidence="1" type="ORF">SAMN05660648_01329</name>
</gene>
<evidence type="ECO:0000313" key="1">
    <source>
        <dbReference type="EMBL" id="SDZ95019.1"/>
    </source>
</evidence>